<name>A0A923LGJ0_9FIRM</name>
<accession>A0A923LGJ0</accession>
<sequence length="73" mass="8315">MSCLHVSRVLPVSFHSATADSEMERSGIELALRKLVKNSTQKEKAVQVGNILCLLYFYIMAYRPADSYEYLEV</sequence>
<protein>
    <submittedName>
        <fullName evidence="1">Uncharacterized protein</fullName>
    </submittedName>
</protein>
<gene>
    <name evidence="1" type="ORF">H8S37_02830</name>
</gene>
<evidence type="ECO:0000313" key="2">
    <source>
        <dbReference type="Proteomes" id="UP000652477"/>
    </source>
</evidence>
<keyword evidence="2" id="KW-1185">Reference proteome</keyword>
<organism evidence="1 2">
    <name type="scientific">Mediterraneibacter hominis</name>
    <dbReference type="NCBI Taxonomy" id="2763054"/>
    <lineage>
        <taxon>Bacteria</taxon>
        <taxon>Bacillati</taxon>
        <taxon>Bacillota</taxon>
        <taxon>Clostridia</taxon>
        <taxon>Lachnospirales</taxon>
        <taxon>Lachnospiraceae</taxon>
        <taxon>Mediterraneibacter</taxon>
    </lineage>
</organism>
<dbReference type="EMBL" id="JACOPF010000001">
    <property type="protein sequence ID" value="MBC5687874.1"/>
    <property type="molecule type" value="Genomic_DNA"/>
</dbReference>
<dbReference type="RefSeq" id="WP_186874528.1">
    <property type="nucleotide sequence ID" value="NZ_JACOPF010000001.1"/>
</dbReference>
<comment type="caution">
    <text evidence="1">The sequence shown here is derived from an EMBL/GenBank/DDBJ whole genome shotgun (WGS) entry which is preliminary data.</text>
</comment>
<reference evidence="1" key="1">
    <citation type="submission" date="2020-08" db="EMBL/GenBank/DDBJ databases">
        <title>Genome public.</title>
        <authorList>
            <person name="Liu C."/>
            <person name="Sun Q."/>
        </authorList>
    </citation>
    <scope>NUCLEOTIDE SEQUENCE</scope>
    <source>
        <strain evidence="1">NSJ-55</strain>
    </source>
</reference>
<dbReference type="AlphaFoldDB" id="A0A923LGJ0"/>
<proteinExistence type="predicted"/>
<evidence type="ECO:0000313" key="1">
    <source>
        <dbReference type="EMBL" id="MBC5687874.1"/>
    </source>
</evidence>
<dbReference type="Proteomes" id="UP000652477">
    <property type="component" value="Unassembled WGS sequence"/>
</dbReference>